<dbReference type="EC" id="2.5.1.75" evidence="10"/>
<comment type="cofactor">
    <cofactor evidence="1 10">
        <name>Mg(2+)</name>
        <dbReference type="ChEBI" id="CHEBI:18420"/>
    </cofactor>
</comment>
<dbReference type="InterPro" id="IPR039657">
    <property type="entry name" value="Dimethylallyltransferase"/>
</dbReference>
<evidence type="ECO:0000256" key="12">
    <source>
        <dbReference type="RuleBase" id="RU003784"/>
    </source>
</evidence>
<comment type="catalytic activity">
    <reaction evidence="9 10 11">
        <text>adenosine(37) in tRNA + dimethylallyl diphosphate = N(6)-dimethylallyladenosine(37) in tRNA + diphosphate</text>
        <dbReference type="Rhea" id="RHEA:26482"/>
        <dbReference type="Rhea" id="RHEA-COMP:10162"/>
        <dbReference type="Rhea" id="RHEA-COMP:10375"/>
        <dbReference type="ChEBI" id="CHEBI:33019"/>
        <dbReference type="ChEBI" id="CHEBI:57623"/>
        <dbReference type="ChEBI" id="CHEBI:74411"/>
        <dbReference type="ChEBI" id="CHEBI:74415"/>
        <dbReference type="EC" id="2.5.1.75"/>
    </reaction>
</comment>
<gene>
    <name evidence="10" type="primary">miaA</name>
    <name evidence="14" type="ORF">EI16_01655</name>
</gene>
<dbReference type="PANTHER" id="PTHR11088:SF60">
    <property type="entry name" value="TRNA DIMETHYLALLYLTRANSFERASE"/>
    <property type="match status" value="1"/>
</dbReference>
<comment type="similarity">
    <text evidence="3 10 13">Belongs to the IPP transferase family.</text>
</comment>
<evidence type="ECO:0000256" key="1">
    <source>
        <dbReference type="ARBA" id="ARBA00001946"/>
    </source>
</evidence>
<evidence type="ECO:0000256" key="2">
    <source>
        <dbReference type="ARBA" id="ARBA00003213"/>
    </source>
</evidence>
<comment type="caution">
    <text evidence="10">Lacks conserved residue(s) required for the propagation of feature annotation.</text>
</comment>
<organism evidence="14 15">
    <name type="scientific">Hydrogenovibrio marinus</name>
    <dbReference type="NCBI Taxonomy" id="28885"/>
    <lineage>
        <taxon>Bacteria</taxon>
        <taxon>Pseudomonadati</taxon>
        <taxon>Pseudomonadota</taxon>
        <taxon>Gammaproteobacteria</taxon>
        <taxon>Thiotrichales</taxon>
        <taxon>Piscirickettsiaceae</taxon>
        <taxon>Hydrogenovibrio</taxon>
    </lineage>
</organism>
<evidence type="ECO:0000256" key="4">
    <source>
        <dbReference type="ARBA" id="ARBA00022679"/>
    </source>
</evidence>
<feature type="site" description="Interaction with substrate tRNA" evidence="10">
    <location>
        <position position="113"/>
    </location>
</feature>
<comment type="function">
    <text evidence="2 10 12">Catalyzes the transfer of a dimethylallyl group onto the adenine at position 37 in tRNAs that read codons beginning with uridine, leading to the formation of N6-(dimethylallyl)adenosine (i(6)A).</text>
</comment>
<dbReference type="EMBL" id="JMIU01000001">
    <property type="protein sequence ID" value="KDN95042.1"/>
    <property type="molecule type" value="Genomic_DNA"/>
</dbReference>
<feature type="region of interest" description="Interaction with substrate tRNA" evidence="10">
    <location>
        <begin position="47"/>
        <end position="50"/>
    </location>
</feature>
<sequence>MVFSPEEVASLIANKQCLAVMGPTASGKSRLSMALAQCLPVEIISVDSALIYRGMDIGTAKPTEEELQQVPHHLIDIMEPTESYSAADFVDDVHRLVPEIFSRGRIPLLVGGTMMYFNALQKGMAKLPSADEALRETLFKAWEANPEEMHARLAEVDPEAAERIHANDSQRLTRALEVYELTGKPLSELQRTEQSEGLTAFHLIKVALMAEDRAKLHEQIAIRFQHMIDQGFLAEAGCIFQIPDIHADLPSVRSVGYRQAWSFYKGEYGYQTFFDKGIVATRQLAKRQITWLRKEVVDLTIDPFETILEQQIAETCQLLKNAI</sequence>
<feature type="binding site" evidence="10">
    <location>
        <begin position="22"/>
        <end position="29"/>
    </location>
    <ligand>
        <name>ATP</name>
        <dbReference type="ChEBI" id="CHEBI:30616"/>
    </ligand>
</feature>
<evidence type="ECO:0000256" key="10">
    <source>
        <dbReference type="HAMAP-Rule" id="MF_00185"/>
    </source>
</evidence>
<dbReference type="InterPro" id="IPR027417">
    <property type="entry name" value="P-loop_NTPase"/>
</dbReference>
<dbReference type="AlphaFoldDB" id="A0A066ZNF1"/>
<evidence type="ECO:0000256" key="7">
    <source>
        <dbReference type="ARBA" id="ARBA00022840"/>
    </source>
</evidence>
<evidence type="ECO:0000256" key="5">
    <source>
        <dbReference type="ARBA" id="ARBA00022694"/>
    </source>
</evidence>
<dbReference type="HAMAP" id="MF_00185">
    <property type="entry name" value="IPP_trans"/>
    <property type="match status" value="1"/>
</dbReference>
<evidence type="ECO:0000256" key="3">
    <source>
        <dbReference type="ARBA" id="ARBA00005842"/>
    </source>
</evidence>
<comment type="subunit">
    <text evidence="10">Monomer.</text>
</comment>
<dbReference type="InterPro" id="IPR018022">
    <property type="entry name" value="IPT"/>
</dbReference>
<feature type="site" description="Interaction with substrate tRNA" evidence="10">
    <location>
        <position position="135"/>
    </location>
</feature>
<accession>A0A066ZNF1</accession>
<dbReference type="GO" id="GO:0052381">
    <property type="term" value="F:tRNA dimethylallyltransferase activity"/>
    <property type="evidence" value="ECO:0007669"/>
    <property type="project" value="UniProtKB-UniRule"/>
</dbReference>
<dbReference type="STRING" id="28885.EI16_01655"/>
<proteinExistence type="inferred from homology"/>
<feature type="region of interest" description="Interaction with substrate tRNA" evidence="10">
    <location>
        <begin position="170"/>
        <end position="174"/>
    </location>
</feature>
<keyword evidence="15" id="KW-1185">Reference proteome</keyword>
<evidence type="ECO:0000313" key="14">
    <source>
        <dbReference type="EMBL" id="KDN95042.1"/>
    </source>
</evidence>
<evidence type="ECO:0000256" key="13">
    <source>
        <dbReference type="RuleBase" id="RU003785"/>
    </source>
</evidence>
<dbReference type="NCBIfam" id="TIGR00174">
    <property type="entry name" value="miaA"/>
    <property type="match status" value="1"/>
</dbReference>
<dbReference type="Gene3D" id="1.10.20.140">
    <property type="match status" value="1"/>
</dbReference>
<evidence type="ECO:0000256" key="9">
    <source>
        <dbReference type="ARBA" id="ARBA00049563"/>
    </source>
</evidence>
<dbReference type="GO" id="GO:0006400">
    <property type="term" value="P:tRNA modification"/>
    <property type="evidence" value="ECO:0007669"/>
    <property type="project" value="TreeGrafter"/>
</dbReference>
<dbReference type="GO" id="GO:0005524">
    <property type="term" value="F:ATP binding"/>
    <property type="evidence" value="ECO:0007669"/>
    <property type="project" value="UniProtKB-UniRule"/>
</dbReference>
<dbReference type="PANTHER" id="PTHR11088">
    <property type="entry name" value="TRNA DIMETHYLALLYLTRANSFERASE"/>
    <property type="match status" value="1"/>
</dbReference>
<evidence type="ECO:0000256" key="8">
    <source>
        <dbReference type="ARBA" id="ARBA00022842"/>
    </source>
</evidence>
<dbReference type="FunFam" id="1.10.20.140:FF:000001">
    <property type="entry name" value="tRNA dimethylallyltransferase"/>
    <property type="match status" value="1"/>
</dbReference>
<dbReference type="Pfam" id="PF01715">
    <property type="entry name" value="IPPT"/>
    <property type="match status" value="1"/>
</dbReference>
<evidence type="ECO:0000256" key="6">
    <source>
        <dbReference type="ARBA" id="ARBA00022741"/>
    </source>
</evidence>
<reference evidence="14 15" key="1">
    <citation type="submission" date="2014-04" db="EMBL/GenBank/DDBJ databases">
        <title>Draft genome sequence of Hydrogenovibrio marinus MH-110, a model organism for aerobic H2 metabolism.</title>
        <authorList>
            <person name="Cha H.J."/>
            <person name="Jo B.H."/>
            <person name="Hwang B.H."/>
        </authorList>
    </citation>
    <scope>NUCLEOTIDE SEQUENCE [LARGE SCALE GENOMIC DNA]</scope>
    <source>
        <strain evidence="14 15">MH-110</strain>
    </source>
</reference>
<evidence type="ECO:0000313" key="15">
    <source>
        <dbReference type="Proteomes" id="UP000027341"/>
    </source>
</evidence>
<dbReference type="RefSeq" id="WP_029908757.1">
    <property type="nucleotide sequence ID" value="NZ_AP020335.1"/>
</dbReference>
<protein>
    <recommendedName>
        <fullName evidence="10">tRNA dimethylallyltransferase</fullName>
        <ecNumber evidence="10">2.5.1.75</ecNumber>
    </recommendedName>
    <alternativeName>
        <fullName evidence="10">Dimethylallyl diphosphate:tRNA dimethylallyltransferase</fullName>
        <shortName evidence="10">DMAPP:tRNA dimethylallyltransferase</shortName>
        <shortName evidence="10">DMATase</shortName>
    </alternativeName>
    <alternativeName>
        <fullName evidence="10">Isopentenyl-diphosphate:tRNA isopentenyltransferase</fullName>
        <shortName evidence="10">IPP transferase</shortName>
        <shortName evidence="10">IPPT</shortName>
        <shortName evidence="10">IPTase</shortName>
    </alternativeName>
</protein>
<keyword evidence="7 10" id="KW-0067">ATP-binding</keyword>
<keyword evidence="4 10" id="KW-0808">Transferase</keyword>
<feature type="region of interest" description="Interaction with substrate tRNA" evidence="10">
    <location>
        <begin position="286"/>
        <end position="293"/>
    </location>
</feature>
<dbReference type="SUPFAM" id="SSF52540">
    <property type="entry name" value="P-loop containing nucleoside triphosphate hydrolases"/>
    <property type="match status" value="1"/>
</dbReference>
<keyword evidence="8 10" id="KW-0460">Magnesium</keyword>
<feature type="binding site" evidence="10">
    <location>
        <begin position="24"/>
        <end position="29"/>
    </location>
    <ligand>
        <name>substrate</name>
    </ligand>
</feature>
<keyword evidence="6 10" id="KW-0547">Nucleotide-binding</keyword>
<dbReference type="Gene3D" id="3.40.50.300">
    <property type="entry name" value="P-loop containing nucleotide triphosphate hydrolases"/>
    <property type="match status" value="1"/>
</dbReference>
<name>A0A066ZNF1_HYDMR</name>
<dbReference type="Proteomes" id="UP000027341">
    <property type="component" value="Unassembled WGS sequence"/>
</dbReference>
<evidence type="ECO:0000256" key="11">
    <source>
        <dbReference type="RuleBase" id="RU003783"/>
    </source>
</evidence>
<keyword evidence="5 10" id="KW-0819">tRNA processing</keyword>
<comment type="caution">
    <text evidence="14">The sequence shown here is derived from an EMBL/GenBank/DDBJ whole genome shotgun (WGS) entry which is preliminary data.</text>
</comment>